<gene>
    <name evidence="2" type="ORF">GCM10009039_17230</name>
</gene>
<dbReference type="EMBL" id="BMPG01000002">
    <property type="protein sequence ID" value="GGL59557.1"/>
    <property type="molecule type" value="Genomic_DNA"/>
</dbReference>
<keyword evidence="3" id="KW-1185">Reference proteome</keyword>
<feature type="domain" description="NAD-dependent epimerase/dehydratase" evidence="1">
    <location>
        <begin position="18"/>
        <end position="203"/>
    </location>
</feature>
<evidence type="ECO:0000313" key="3">
    <source>
        <dbReference type="Proteomes" id="UP000607197"/>
    </source>
</evidence>
<dbReference type="AlphaFoldDB" id="A0A830FM11"/>
<name>A0A830FM11_9EURY</name>
<accession>A0A830FM11</accession>
<sequence>MLDDFSLSDQRNLMGLSLDDVEFHRGDIRDESVVEDAMAGVDGVIHLAAVTGAAKSHDIRDRVMDVNVGGTEVVADAAEAAAVDTFVLASSCNVYGDTYEEELTEESEPMPGNPYAESKLECEDIVAEREFHDVSLRLATNFGYSPGVRFNLVVNSFVFRALAGEPLTVYGDGTNWRPFLHVQDTARAFEAALDWDAGTYNVGLGNFQIEEIADVVSDELDRPVETAYRYERDPGPSYHVRFEKMRDAGFEPQTGLAAGVRELAGTYDPAHRIGRDTYQ</sequence>
<reference evidence="2" key="2">
    <citation type="submission" date="2020-09" db="EMBL/GenBank/DDBJ databases">
        <authorList>
            <person name="Sun Q."/>
            <person name="Ohkuma M."/>
        </authorList>
    </citation>
    <scope>NUCLEOTIDE SEQUENCE</scope>
    <source>
        <strain evidence="2">JCM 19596</strain>
    </source>
</reference>
<dbReference type="Pfam" id="PF01370">
    <property type="entry name" value="Epimerase"/>
    <property type="match status" value="1"/>
</dbReference>
<proteinExistence type="predicted"/>
<dbReference type="InterPro" id="IPR050177">
    <property type="entry name" value="Lipid_A_modif_metabolic_enz"/>
</dbReference>
<dbReference type="InterPro" id="IPR001509">
    <property type="entry name" value="Epimerase_deHydtase"/>
</dbReference>
<dbReference type="PANTHER" id="PTHR43245:SF23">
    <property type="entry name" value="NAD(P)-BINDING DOMAIN-CONTAINING PROTEIN"/>
    <property type="match status" value="1"/>
</dbReference>
<dbReference type="InterPro" id="IPR036291">
    <property type="entry name" value="NAD(P)-bd_dom_sf"/>
</dbReference>
<dbReference type="SUPFAM" id="SSF51735">
    <property type="entry name" value="NAD(P)-binding Rossmann-fold domains"/>
    <property type="match status" value="1"/>
</dbReference>
<evidence type="ECO:0000259" key="1">
    <source>
        <dbReference type="Pfam" id="PF01370"/>
    </source>
</evidence>
<evidence type="ECO:0000313" key="2">
    <source>
        <dbReference type="EMBL" id="GGL59557.1"/>
    </source>
</evidence>
<dbReference type="Proteomes" id="UP000607197">
    <property type="component" value="Unassembled WGS sequence"/>
</dbReference>
<protein>
    <submittedName>
        <fullName evidence="2">NAD-dependent dehydratase</fullName>
    </submittedName>
</protein>
<dbReference type="CDD" id="cd08946">
    <property type="entry name" value="SDR_e"/>
    <property type="match status" value="1"/>
</dbReference>
<comment type="caution">
    <text evidence="2">The sequence shown here is derived from an EMBL/GenBank/DDBJ whole genome shotgun (WGS) entry which is preliminary data.</text>
</comment>
<organism evidence="2 3">
    <name type="scientific">Halocalculus aciditolerans</name>
    <dbReference type="NCBI Taxonomy" id="1383812"/>
    <lineage>
        <taxon>Archaea</taxon>
        <taxon>Methanobacteriati</taxon>
        <taxon>Methanobacteriota</taxon>
        <taxon>Stenosarchaea group</taxon>
        <taxon>Halobacteria</taxon>
        <taxon>Halobacteriales</taxon>
        <taxon>Halobacteriaceae</taxon>
        <taxon>Halocalculus</taxon>
    </lineage>
</organism>
<reference evidence="2" key="1">
    <citation type="journal article" date="2014" name="Int. J. Syst. Evol. Microbiol.">
        <title>Complete genome sequence of Corynebacterium casei LMG S-19264T (=DSM 44701T), isolated from a smear-ripened cheese.</title>
        <authorList>
            <consortium name="US DOE Joint Genome Institute (JGI-PGF)"/>
            <person name="Walter F."/>
            <person name="Albersmeier A."/>
            <person name="Kalinowski J."/>
            <person name="Ruckert C."/>
        </authorList>
    </citation>
    <scope>NUCLEOTIDE SEQUENCE</scope>
    <source>
        <strain evidence="2">JCM 19596</strain>
    </source>
</reference>
<dbReference type="PANTHER" id="PTHR43245">
    <property type="entry name" value="BIFUNCTIONAL POLYMYXIN RESISTANCE PROTEIN ARNA"/>
    <property type="match status" value="1"/>
</dbReference>
<dbReference type="Gene3D" id="3.40.50.720">
    <property type="entry name" value="NAD(P)-binding Rossmann-like Domain"/>
    <property type="match status" value="1"/>
</dbReference>